<feature type="transmembrane region" description="Helical" evidence="8">
    <location>
        <begin position="438"/>
        <end position="459"/>
    </location>
</feature>
<sequence length="533" mass="59188">MDTRLFDAAQRGNIDYLQRLLTENPLILNITLLSAENPLNIAADMGHVDFVKEIIKLKPVFANEVNQEGFSPTHIAAANGHVEIVKELMKVDIKLCRLEGGRQKMTPLHYAAIKGRAEVISAMLSDCPDCIVDETVRKENALHLAVKNNRFEAIKILGDWIKDMNKEYLLNMKDEQGNTVLHLASWKKQREVINSSPVCFLLSSWYLLAHMVDKTRRTHGMQRSTKTRKASCLHIPNSLITEDHVSMFILKTEVVHLYLAPSILGLWFSDKLSLQVLEMLLGSGTVSSGSLEVNAINNSGLTALDMVLIFPSEAGDREIVEILRSAGATRARDIIHSTIPNNETSTDNPPTPERCLSNRNNLVEYFKFKKGRDSPSEARSTLLVIAVLVATATFQVGVNPPGGLWQDTNIPDHTNSTSSSNAHFAGQSILATTEPVGFMLFVFFNSVGFSMSLYMIYVLTSEFPLQFELRICLLAMYCTYGTALPCIVPSNLYVSVLLTTTLLSSTTSALARGARPLATMLKKIFKDFTHRVV</sequence>
<evidence type="ECO:0000256" key="4">
    <source>
        <dbReference type="ARBA" id="ARBA00022989"/>
    </source>
</evidence>
<evidence type="ECO:0000256" key="7">
    <source>
        <dbReference type="PROSITE-ProRule" id="PRU00023"/>
    </source>
</evidence>
<reference evidence="10" key="1">
    <citation type="journal article" date="2020" name="bioRxiv">
        <title>Hybrid origin of Populus tomentosa Carr. identified through genome sequencing and phylogenomic analysis.</title>
        <authorList>
            <person name="An X."/>
            <person name="Gao K."/>
            <person name="Chen Z."/>
            <person name="Li J."/>
            <person name="Yang X."/>
            <person name="Yang X."/>
            <person name="Zhou J."/>
            <person name="Guo T."/>
            <person name="Zhao T."/>
            <person name="Huang S."/>
            <person name="Miao D."/>
            <person name="Khan W.U."/>
            <person name="Rao P."/>
            <person name="Ye M."/>
            <person name="Lei B."/>
            <person name="Liao W."/>
            <person name="Wang J."/>
            <person name="Ji L."/>
            <person name="Li Y."/>
            <person name="Guo B."/>
            <person name="Mustafa N.S."/>
            <person name="Li S."/>
            <person name="Yun Q."/>
            <person name="Keller S.R."/>
            <person name="Mao J."/>
            <person name="Zhang R."/>
            <person name="Strauss S.H."/>
        </authorList>
    </citation>
    <scope>NUCLEOTIDE SEQUENCE</scope>
    <source>
        <strain evidence="10">GM15</strain>
        <tissue evidence="10">Leaf</tissue>
    </source>
</reference>
<keyword evidence="3" id="KW-0677">Repeat</keyword>
<dbReference type="Pfam" id="PF13962">
    <property type="entry name" value="PGG"/>
    <property type="match status" value="1"/>
</dbReference>
<comment type="subcellular location">
    <subcellularLocation>
        <location evidence="1">Membrane</location>
        <topology evidence="1">Multi-pass membrane protein</topology>
    </subcellularLocation>
</comment>
<evidence type="ECO:0000259" key="9">
    <source>
        <dbReference type="Pfam" id="PF13962"/>
    </source>
</evidence>
<dbReference type="InterPro" id="IPR026961">
    <property type="entry name" value="PGG_dom"/>
</dbReference>
<evidence type="ECO:0000256" key="1">
    <source>
        <dbReference type="ARBA" id="ARBA00004141"/>
    </source>
</evidence>
<evidence type="ECO:0000256" key="8">
    <source>
        <dbReference type="SAM" id="Phobius"/>
    </source>
</evidence>
<comment type="caution">
    <text evidence="10">The sequence shown here is derived from an EMBL/GenBank/DDBJ whole genome shotgun (WGS) entry which is preliminary data.</text>
</comment>
<dbReference type="PANTHER" id="PTHR24186">
    <property type="entry name" value="PROTEIN PHOSPHATASE 1 REGULATORY SUBUNIT"/>
    <property type="match status" value="1"/>
</dbReference>
<evidence type="ECO:0000256" key="3">
    <source>
        <dbReference type="ARBA" id="ARBA00022737"/>
    </source>
</evidence>
<evidence type="ECO:0000256" key="6">
    <source>
        <dbReference type="ARBA" id="ARBA00023136"/>
    </source>
</evidence>
<accession>A0A8X7YAR7</accession>
<dbReference type="PROSITE" id="PS50088">
    <property type="entry name" value="ANK_REPEAT"/>
    <property type="match status" value="1"/>
</dbReference>
<evidence type="ECO:0000256" key="5">
    <source>
        <dbReference type="ARBA" id="ARBA00023043"/>
    </source>
</evidence>
<evidence type="ECO:0000313" key="10">
    <source>
        <dbReference type="EMBL" id="KAG6747316.1"/>
    </source>
</evidence>
<dbReference type="SMART" id="SM00248">
    <property type="entry name" value="ANK"/>
    <property type="match status" value="6"/>
</dbReference>
<dbReference type="EMBL" id="JAAWWB010000029">
    <property type="protein sequence ID" value="KAG6747316.1"/>
    <property type="molecule type" value="Genomic_DNA"/>
</dbReference>
<evidence type="ECO:0000256" key="2">
    <source>
        <dbReference type="ARBA" id="ARBA00022692"/>
    </source>
</evidence>
<evidence type="ECO:0000313" key="11">
    <source>
        <dbReference type="Proteomes" id="UP000886885"/>
    </source>
</evidence>
<dbReference type="InterPro" id="IPR002110">
    <property type="entry name" value="Ankyrin_rpt"/>
</dbReference>
<dbReference type="PANTHER" id="PTHR24186:SF56">
    <property type="entry name" value="PGG DOMAIN-CONTAINING PROTEIN"/>
    <property type="match status" value="1"/>
</dbReference>
<feature type="domain" description="PGG" evidence="9">
    <location>
        <begin position="376"/>
        <end position="480"/>
    </location>
</feature>
<protein>
    <recommendedName>
        <fullName evidence="9">PGG domain-containing protein</fullName>
    </recommendedName>
</protein>
<organism evidence="10 11">
    <name type="scientific">Populus tomentosa</name>
    <name type="common">Chinese white poplar</name>
    <dbReference type="NCBI Taxonomy" id="118781"/>
    <lineage>
        <taxon>Eukaryota</taxon>
        <taxon>Viridiplantae</taxon>
        <taxon>Streptophyta</taxon>
        <taxon>Embryophyta</taxon>
        <taxon>Tracheophyta</taxon>
        <taxon>Spermatophyta</taxon>
        <taxon>Magnoliopsida</taxon>
        <taxon>eudicotyledons</taxon>
        <taxon>Gunneridae</taxon>
        <taxon>Pentapetalae</taxon>
        <taxon>rosids</taxon>
        <taxon>fabids</taxon>
        <taxon>Malpighiales</taxon>
        <taxon>Salicaceae</taxon>
        <taxon>Saliceae</taxon>
        <taxon>Populus</taxon>
    </lineage>
</organism>
<keyword evidence="2 8" id="KW-0812">Transmembrane</keyword>
<dbReference type="Pfam" id="PF12796">
    <property type="entry name" value="Ank_2"/>
    <property type="match status" value="2"/>
</dbReference>
<dbReference type="GO" id="GO:0005886">
    <property type="term" value="C:plasma membrane"/>
    <property type="evidence" value="ECO:0007669"/>
    <property type="project" value="TreeGrafter"/>
</dbReference>
<dbReference type="PROSITE" id="PS50297">
    <property type="entry name" value="ANK_REP_REGION"/>
    <property type="match status" value="1"/>
</dbReference>
<keyword evidence="11" id="KW-1185">Reference proteome</keyword>
<dbReference type="AlphaFoldDB" id="A0A8X7YAR7"/>
<proteinExistence type="predicted"/>
<feature type="repeat" description="ANK" evidence="7">
    <location>
        <begin position="68"/>
        <end position="90"/>
    </location>
</feature>
<keyword evidence="6 8" id="KW-0472">Membrane</keyword>
<dbReference type="OrthoDB" id="1932267at2759"/>
<dbReference type="Proteomes" id="UP000886885">
    <property type="component" value="Chromosome 15A"/>
</dbReference>
<name>A0A8X7YAR7_POPTO</name>
<feature type="transmembrane region" description="Helical" evidence="8">
    <location>
        <begin position="471"/>
        <end position="490"/>
    </location>
</feature>
<keyword evidence="5 7" id="KW-0040">ANK repeat</keyword>
<keyword evidence="4 8" id="KW-1133">Transmembrane helix</keyword>
<gene>
    <name evidence="10" type="ORF">POTOM_049714</name>
</gene>